<comment type="caution">
    <text evidence="1">The sequence shown here is derived from an EMBL/GenBank/DDBJ whole genome shotgun (WGS) entry which is preliminary data.</text>
</comment>
<reference evidence="1" key="1">
    <citation type="submission" date="2020-04" db="EMBL/GenBank/DDBJ databases">
        <authorList>
            <person name="Zhang T."/>
        </authorList>
    </citation>
    <scope>NUCLEOTIDE SEQUENCE</scope>
    <source>
        <strain evidence="1">HKST-UBA02</strain>
    </source>
</reference>
<organism evidence="1 2">
    <name type="scientific">Eiseniibacteriota bacterium</name>
    <dbReference type="NCBI Taxonomy" id="2212470"/>
    <lineage>
        <taxon>Bacteria</taxon>
        <taxon>Candidatus Eiseniibacteriota</taxon>
    </lineage>
</organism>
<dbReference type="Proteomes" id="UP000739538">
    <property type="component" value="Unassembled WGS sequence"/>
</dbReference>
<gene>
    <name evidence="1" type="ORF">KDA27_21755</name>
</gene>
<dbReference type="AlphaFoldDB" id="A0A956SF78"/>
<evidence type="ECO:0000313" key="2">
    <source>
        <dbReference type="Proteomes" id="UP000739538"/>
    </source>
</evidence>
<protein>
    <submittedName>
        <fullName evidence="1">Uncharacterized protein</fullName>
    </submittedName>
</protein>
<proteinExistence type="predicted"/>
<name>A0A956SF78_UNCEI</name>
<dbReference type="EMBL" id="JAGQHS010000173">
    <property type="protein sequence ID" value="MCA9758437.1"/>
    <property type="molecule type" value="Genomic_DNA"/>
</dbReference>
<accession>A0A956SF78</accession>
<evidence type="ECO:0000313" key="1">
    <source>
        <dbReference type="EMBL" id="MCA9758437.1"/>
    </source>
</evidence>
<reference evidence="1" key="2">
    <citation type="journal article" date="2021" name="Microbiome">
        <title>Successional dynamics and alternative stable states in a saline activated sludge microbial community over 9 years.</title>
        <authorList>
            <person name="Wang Y."/>
            <person name="Ye J."/>
            <person name="Ju F."/>
            <person name="Liu L."/>
            <person name="Boyd J.A."/>
            <person name="Deng Y."/>
            <person name="Parks D.H."/>
            <person name="Jiang X."/>
            <person name="Yin X."/>
            <person name="Woodcroft B.J."/>
            <person name="Tyson G.W."/>
            <person name="Hugenholtz P."/>
            <person name="Polz M.F."/>
            <person name="Zhang T."/>
        </authorList>
    </citation>
    <scope>NUCLEOTIDE SEQUENCE</scope>
    <source>
        <strain evidence="1">HKST-UBA02</strain>
    </source>
</reference>
<sequence>MQQTIDSQIQARVRLLLARKWVDLKSLTIGTTNGTVYLGGGLKLTGGKNGEGRGGRTWLTRLRQEICAIPDVNDVVFQFHQIEEEND</sequence>